<protein>
    <submittedName>
        <fullName evidence="1">Uncharacterized protein</fullName>
    </submittedName>
</protein>
<dbReference type="Proteomes" id="UP001162162">
    <property type="component" value="Unassembled WGS sequence"/>
</dbReference>
<organism evidence="1 2">
    <name type="scientific">Aromia moschata</name>
    <dbReference type="NCBI Taxonomy" id="1265417"/>
    <lineage>
        <taxon>Eukaryota</taxon>
        <taxon>Metazoa</taxon>
        <taxon>Ecdysozoa</taxon>
        <taxon>Arthropoda</taxon>
        <taxon>Hexapoda</taxon>
        <taxon>Insecta</taxon>
        <taxon>Pterygota</taxon>
        <taxon>Neoptera</taxon>
        <taxon>Endopterygota</taxon>
        <taxon>Coleoptera</taxon>
        <taxon>Polyphaga</taxon>
        <taxon>Cucujiformia</taxon>
        <taxon>Chrysomeloidea</taxon>
        <taxon>Cerambycidae</taxon>
        <taxon>Cerambycinae</taxon>
        <taxon>Callichromatini</taxon>
        <taxon>Aromia</taxon>
    </lineage>
</organism>
<sequence>MFHIKLLGFFPGHPLVPLNLTLNMIFKVTTYDFPLAPLLSKRFLLKKGKKEEIRINFMAEELSKWDNRIALYSLVISTI</sequence>
<gene>
    <name evidence="1" type="ORF">NQ318_003737</name>
</gene>
<evidence type="ECO:0000313" key="1">
    <source>
        <dbReference type="EMBL" id="KAJ8937620.1"/>
    </source>
</evidence>
<dbReference type="EMBL" id="JAPWTK010000636">
    <property type="protein sequence ID" value="KAJ8937620.1"/>
    <property type="molecule type" value="Genomic_DNA"/>
</dbReference>
<comment type="caution">
    <text evidence="1">The sequence shown here is derived from an EMBL/GenBank/DDBJ whole genome shotgun (WGS) entry which is preliminary data.</text>
</comment>
<name>A0AAV8XGN1_9CUCU</name>
<dbReference type="AlphaFoldDB" id="A0AAV8XGN1"/>
<reference evidence="1" key="1">
    <citation type="journal article" date="2023" name="Insect Mol. Biol.">
        <title>Genome sequencing provides insights into the evolution of gene families encoding plant cell wall-degrading enzymes in longhorned beetles.</title>
        <authorList>
            <person name="Shin N.R."/>
            <person name="Okamura Y."/>
            <person name="Kirsch R."/>
            <person name="Pauchet Y."/>
        </authorList>
    </citation>
    <scope>NUCLEOTIDE SEQUENCE</scope>
    <source>
        <strain evidence="1">AMC_N1</strain>
    </source>
</reference>
<evidence type="ECO:0000313" key="2">
    <source>
        <dbReference type="Proteomes" id="UP001162162"/>
    </source>
</evidence>
<keyword evidence="2" id="KW-1185">Reference proteome</keyword>
<proteinExistence type="predicted"/>
<accession>A0AAV8XGN1</accession>